<evidence type="ECO:0000256" key="1">
    <source>
        <dbReference type="SAM" id="MobiDB-lite"/>
    </source>
</evidence>
<accession>A0A8S9Z6V0</accession>
<protein>
    <submittedName>
        <fullName evidence="2">Uncharacterized protein</fullName>
    </submittedName>
</protein>
<keyword evidence="3" id="KW-1185">Reference proteome</keyword>
<comment type="caution">
    <text evidence="2">The sequence shown here is derived from an EMBL/GenBank/DDBJ whole genome shotgun (WGS) entry which is preliminary data.</text>
</comment>
<feature type="compositionally biased region" description="Basic residues" evidence="1">
    <location>
        <begin position="1"/>
        <end position="10"/>
    </location>
</feature>
<gene>
    <name evidence="2" type="ORF">EG68_02013</name>
</gene>
<dbReference type="Proteomes" id="UP000822476">
    <property type="component" value="Unassembled WGS sequence"/>
</dbReference>
<name>A0A8S9Z6V0_9TREM</name>
<evidence type="ECO:0000313" key="2">
    <source>
        <dbReference type="EMBL" id="KAF7260851.1"/>
    </source>
</evidence>
<reference evidence="2" key="1">
    <citation type="submission" date="2019-07" db="EMBL/GenBank/DDBJ databases">
        <title>Annotation for the trematode Paragonimus miyazaki's.</title>
        <authorList>
            <person name="Choi Y.-J."/>
        </authorList>
    </citation>
    <scope>NUCLEOTIDE SEQUENCE</scope>
    <source>
        <strain evidence="2">Japan</strain>
    </source>
</reference>
<organism evidence="2 3">
    <name type="scientific">Paragonimus skrjabini miyazakii</name>
    <dbReference type="NCBI Taxonomy" id="59628"/>
    <lineage>
        <taxon>Eukaryota</taxon>
        <taxon>Metazoa</taxon>
        <taxon>Spiralia</taxon>
        <taxon>Lophotrochozoa</taxon>
        <taxon>Platyhelminthes</taxon>
        <taxon>Trematoda</taxon>
        <taxon>Digenea</taxon>
        <taxon>Plagiorchiida</taxon>
        <taxon>Troglotremata</taxon>
        <taxon>Troglotrematidae</taxon>
        <taxon>Paragonimus</taxon>
    </lineage>
</organism>
<feature type="region of interest" description="Disordered" evidence="1">
    <location>
        <begin position="1"/>
        <end position="36"/>
    </location>
</feature>
<dbReference type="EMBL" id="JTDE01000585">
    <property type="protein sequence ID" value="KAF7260851.1"/>
    <property type="molecule type" value="Genomic_DNA"/>
</dbReference>
<evidence type="ECO:0000313" key="3">
    <source>
        <dbReference type="Proteomes" id="UP000822476"/>
    </source>
</evidence>
<sequence>MSHMYRRFSGPKHNGGTPGEHNIDRFTHSHINLRNK</sequence>
<dbReference type="AlphaFoldDB" id="A0A8S9Z6V0"/>
<proteinExistence type="predicted"/>